<keyword evidence="8 12" id="KW-0472">Membrane</keyword>
<organism evidence="17 18">
    <name type="scientific">Eufriesea mexicana</name>
    <dbReference type="NCBI Taxonomy" id="516756"/>
    <lineage>
        <taxon>Eukaryota</taxon>
        <taxon>Metazoa</taxon>
        <taxon>Ecdysozoa</taxon>
        <taxon>Arthropoda</taxon>
        <taxon>Hexapoda</taxon>
        <taxon>Insecta</taxon>
        <taxon>Pterygota</taxon>
        <taxon>Neoptera</taxon>
        <taxon>Endopterygota</taxon>
        <taxon>Hymenoptera</taxon>
        <taxon>Apocrita</taxon>
        <taxon>Aculeata</taxon>
        <taxon>Apoidea</taxon>
        <taxon>Anthophila</taxon>
        <taxon>Apidae</taxon>
        <taxon>Eufriesea</taxon>
    </lineage>
</organism>
<proteinExistence type="predicted"/>
<accession>A0A310SHL4</accession>
<dbReference type="Pfam" id="PF00047">
    <property type="entry name" value="ig"/>
    <property type="match status" value="1"/>
</dbReference>
<comment type="catalytic activity">
    <reaction evidence="11">
        <text>O-phospho-L-tyrosyl-[protein] + H2O = L-tyrosyl-[protein] + phosphate</text>
        <dbReference type="Rhea" id="RHEA:10684"/>
        <dbReference type="Rhea" id="RHEA-COMP:10136"/>
        <dbReference type="Rhea" id="RHEA-COMP:20101"/>
        <dbReference type="ChEBI" id="CHEBI:15377"/>
        <dbReference type="ChEBI" id="CHEBI:43474"/>
        <dbReference type="ChEBI" id="CHEBI:46858"/>
        <dbReference type="ChEBI" id="CHEBI:61978"/>
        <dbReference type="EC" id="3.1.3.48"/>
    </reaction>
</comment>
<dbReference type="PROSITE" id="PS50056">
    <property type="entry name" value="TYR_PHOSPHATASE_2"/>
    <property type="match status" value="1"/>
</dbReference>
<dbReference type="InterPro" id="IPR013783">
    <property type="entry name" value="Ig-like_fold"/>
</dbReference>
<dbReference type="PANTHER" id="PTHR19134:SF495">
    <property type="entry name" value="TYROSINE-PROTEIN PHOSPHATASE 69D"/>
    <property type="match status" value="1"/>
</dbReference>
<keyword evidence="9" id="KW-1015">Disulfide bond</keyword>
<keyword evidence="3 12" id="KW-0812">Transmembrane</keyword>
<dbReference type="Proteomes" id="UP000250275">
    <property type="component" value="Unassembled WGS sequence"/>
</dbReference>
<dbReference type="InterPro" id="IPR003961">
    <property type="entry name" value="FN3_dom"/>
</dbReference>
<dbReference type="InterPro" id="IPR003599">
    <property type="entry name" value="Ig_sub"/>
</dbReference>
<dbReference type="Pfam" id="PF00041">
    <property type="entry name" value="fn3"/>
    <property type="match status" value="3"/>
</dbReference>
<evidence type="ECO:0000256" key="6">
    <source>
        <dbReference type="ARBA" id="ARBA00022912"/>
    </source>
</evidence>
<sequence>MPTKNVITTIGRNTQPRMLGSKINSAILLSDALRFTRKKEEKKRKAKQCIINRLDAISRPQDNHLHYRRVYPNLEQRPDGGQCQSFAFGGVVFVEAPTLHSYNMIQFRQHYYGESRTYKKVAGSGKRARDTTLTPGCHDAMFPRSGLPMSSIPLMVLCFFVLIVAGLDESAIEKVETTESKNENPAVLEITASQDLEGIEAGSTPSLICKLNVPGQVSWTSNGKNLTTIKDFESGGRLDIKQASRNDTGDYKCMAQTAEGELLEKDVHIRVIEPGRITAGEDIRAKVMESANLTCHIHGFPLSEFTWLKGNDSESIEHWKDFTTITPINETLTVLTLEFASLTRKDNGTYICKARDYNGEISAYRHLFVIDVPKVSIDFMKAVGAGSIFLNWTVNDGNEPIKKYIIQHMKNGTNQYQYYSEEIGGGNSSYVLKGFESGTAYQIGISATNIVGKSHARLDPRWITTLEKDPIFVPKVSVNGVTENSITIRWSVPPPDLKEHVHYYNLMVTHKDQKREAVYPAQQFTVYAFVDLDPATTYKFKIAACSEYTKECGNWSTEVNGTTIDGVASPPQNLSVNCRFDNISSSSFISITWVHPAKPNGVINRYNIQLTGIARFKNDMGRLDIDTWGPQNWSVYKKNSTHFNQIPPNTNYTVRVNGVTRSRTPGKDAIGNCTTPITIPDRDSLNMRSWRKIENQGKQLFKLYLPRITERNGPICCYRVYLVKLAPQKSVSDLPPPEEINVYSYQYAHNSPSGGAYVAETFDSDRLISEIFLGDGESFNSSSMCNKCIGLRPKAAPPLLHFVPEVSTTTPPLNVTPTTITTPVTLTTILTTTASTFTTQRMETTIANMIDSNHTETVERKKRDNIAIQKTKGNDVSSELPSFTAQDGFLDEKSNYTGFIEVIVFGNQDQLLPAYSNYFNPLYGGLDPITMVSAEVTTLSVILQISIALILIIIILIIALCVLHRYTRRAQQRGEEIITLRNSFRHLCRSLRGRHQLVAASPPDMPPIPKSELLQSYLERHRDSDYGFQHEFELLPDRFTDRTTRASEARENLYKNRYPDIKCYDQTRVKLAQMDGICGSDYINANFVLGYKERKKFICAQGPMENTVCDYWRMIWEQHLELILMLTNLEEYSKTKCAKYWPDKGETKNFGDITVEHVRERAYSDYVVRELKMTRLGERDARTIVQYHFLVWKDFMAPEHPHAILRFIKRVNEAYSLEKGPILVHCSAGVGRTGTLVALDSLLQQLAEEGQVSIFNTVCDLRHQRNFLVQSLKQYIFIYRALMEMAQYGDTEIPASQLKTTVARLRQRDNGKEKCRMEEEYDKINSVLEDRKSYSVGGGEENKTKNRSELIIPYDRNRVILTPVPGREHSTYINASFIEGYDNSESFVITQDPLDTTIADFWRMISEQCISTIVMLSDLNEGPRKCPRYWPDDEAVYDHIRVRYIQSESCPYYTHREFCVSNTKTDENVVVTQYQYHGWPTVEGEVPEVTRGLIELVNQTLTNDTESSGSLVVHCSYGSDRSSINVKMNGESSGEYLQKVMIQLQEFNVPPPISIYDRLSSNKDYKNVIYMNKDRHNHAVQRINMNARQNTRRYQNQSFQHQNMLLNEKVDSTDLSFPHYHESRIPIVNKMRESEMLGFTRAELAAMYKSALEKGSTISLSSLTKALSSGEMPQITQTHVEFPVKQPLYQYYFFPLKTFMSEFKKNHGYKTIVSKQS</sequence>
<evidence type="ECO:0000256" key="1">
    <source>
        <dbReference type="ARBA" id="ARBA00004167"/>
    </source>
</evidence>
<feature type="transmembrane region" description="Helical" evidence="12">
    <location>
        <begin position="941"/>
        <end position="963"/>
    </location>
</feature>
<evidence type="ECO:0000259" key="13">
    <source>
        <dbReference type="PROSITE" id="PS50055"/>
    </source>
</evidence>
<evidence type="ECO:0000256" key="12">
    <source>
        <dbReference type="SAM" id="Phobius"/>
    </source>
</evidence>
<feature type="domain" description="Fibronectin type-III" evidence="16">
    <location>
        <begin position="470"/>
        <end position="566"/>
    </location>
</feature>
<dbReference type="SUPFAM" id="SSF48726">
    <property type="entry name" value="Immunoglobulin"/>
    <property type="match status" value="2"/>
</dbReference>
<dbReference type="SUPFAM" id="SSF52799">
    <property type="entry name" value="(Phosphotyrosine protein) phosphatases II"/>
    <property type="match status" value="2"/>
</dbReference>
<name>A0A310SHL4_9HYME</name>
<dbReference type="Gene3D" id="2.60.40.10">
    <property type="entry name" value="Immunoglobulins"/>
    <property type="match status" value="5"/>
</dbReference>
<feature type="domain" description="Tyrosine-protein phosphatase" evidence="13">
    <location>
        <begin position="1028"/>
        <end position="1285"/>
    </location>
</feature>
<dbReference type="InterPro" id="IPR029021">
    <property type="entry name" value="Prot-tyrosine_phosphatase-like"/>
</dbReference>
<dbReference type="GO" id="GO:0016020">
    <property type="term" value="C:membrane"/>
    <property type="evidence" value="ECO:0007669"/>
    <property type="project" value="UniProtKB-SubCell"/>
</dbReference>
<evidence type="ECO:0000256" key="8">
    <source>
        <dbReference type="ARBA" id="ARBA00023136"/>
    </source>
</evidence>
<dbReference type="InterPro" id="IPR003595">
    <property type="entry name" value="Tyr_Pase_cat"/>
</dbReference>
<dbReference type="InterPro" id="IPR000242">
    <property type="entry name" value="PTP_cat"/>
</dbReference>
<gene>
    <name evidence="17" type="ORF">WN48_07421</name>
</gene>
<feature type="domain" description="Fibronectin type-III" evidence="16">
    <location>
        <begin position="373"/>
        <end position="468"/>
    </location>
</feature>
<evidence type="ECO:0000256" key="9">
    <source>
        <dbReference type="ARBA" id="ARBA00023157"/>
    </source>
</evidence>
<keyword evidence="18" id="KW-1185">Reference proteome</keyword>
<keyword evidence="4" id="KW-0732">Signal</keyword>
<dbReference type="InterPro" id="IPR050348">
    <property type="entry name" value="Protein-Tyr_Phosphatase"/>
</dbReference>
<feature type="domain" description="Ig-like" evidence="15">
    <location>
        <begin position="185"/>
        <end position="268"/>
    </location>
</feature>
<evidence type="ECO:0000259" key="15">
    <source>
        <dbReference type="PROSITE" id="PS50835"/>
    </source>
</evidence>
<dbReference type="SUPFAM" id="SSF49265">
    <property type="entry name" value="Fibronectin type III"/>
    <property type="match status" value="2"/>
</dbReference>
<dbReference type="GO" id="GO:0005001">
    <property type="term" value="F:transmembrane receptor protein tyrosine phosphatase activity"/>
    <property type="evidence" value="ECO:0007669"/>
    <property type="project" value="UniProtKB-ARBA"/>
</dbReference>
<dbReference type="SMART" id="SM00409">
    <property type="entry name" value="IG"/>
    <property type="match status" value="2"/>
</dbReference>
<evidence type="ECO:0000313" key="17">
    <source>
        <dbReference type="EMBL" id="OAD62167.1"/>
    </source>
</evidence>
<feature type="domain" description="Fibronectin type-III" evidence="16">
    <location>
        <begin position="570"/>
        <end position="681"/>
    </location>
</feature>
<dbReference type="PROSITE" id="PS50835">
    <property type="entry name" value="IG_LIKE"/>
    <property type="match status" value="2"/>
</dbReference>
<dbReference type="FunFam" id="3.90.190.10:FF:000092">
    <property type="entry name" value="Tyrosine-protein phosphatase 69D"/>
    <property type="match status" value="1"/>
</dbReference>
<evidence type="ECO:0000259" key="16">
    <source>
        <dbReference type="PROSITE" id="PS50853"/>
    </source>
</evidence>
<dbReference type="Gene3D" id="3.90.190.10">
    <property type="entry name" value="Protein tyrosine phosphatase superfamily"/>
    <property type="match status" value="2"/>
</dbReference>
<dbReference type="InterPro" id="IPR016130">
    <property type="entry name" value="Tyr_Pase_AS"/>
</dbReference>
<evidence type="ECO:0000256" key="2">
    <source>
        <dbReference type="ARBA" id="ARBA00013064"/>
    </source>
</evidence>
<dbReference type="PROSITE" id="PS00383">
    <property type="entry name" value="TYR_PHOSPHATASE_1"/>
    <property type="match status" value="2"/>
</dbReference>
<dbReference type="Pfam" id="PF13927">
    <property type="entry name" value="Ig_3"/>
    <property type="match status" value="1"/>
</dbReference>
<evidence type="ECO:0000256" key="3">
    <source>
        <dbReference type="ARBA" id="ARBA00022692"/>
    </source>
</evidence>
<dbReference type="SMART" id="SM00060">
    <property type="entry name" value="FN3"/>
    <property type="match status" value="3"/>
</dbReference>
<dbReference type="InterPro" id="IPR036116">
    <property type="entry name" value="FN3_sf"/>
</dbReference>
<evidence type="ECO:0000313" key="18">
    <source>
        <dbReference type="Proteomes" id="UP000250275"/>
    </source>
</evidence>
<reference evidence="17 18" key="1">
    <citation type="submission" date="2015-07" db="EMBL/GenBank/DDBJ databases">
        <title>The genome of Eufriesea mexicana.</title>
        <authorList>
            <person name="Pan H."/>
            <person name="Kapheim K."/>
        </authorList>
    </citation>
    <scope>NUCLEOTIDE SEQUENCE [LARGE SCALE GENOMIC DNA]</scope>
    <source>
        <strain evidence="17">0111107269</strain>
        <tissue evidence="17">Whole body</tissue>
    </source>
</reference>
<dbReference type="CDD" id="cd00047">
    <property type="entry name" value="PTPc"/>
    <property type="match status" value="2"/>
</dbReference>
<dbReference type="SMART" id="SM00408">
    <property type="entry name" value="IGc2"/>
    <property type="match status" value="2"/>
</dbReference>
<dbReference type="PANTHER" id="PTHR19134">
    <property type="entry name" value="RECEPTOR-TYPE TYROSINE-PROTEIN PHOSPHATASE"/>
    <property type="match status" value="1"/>
</dbReference>
<keyword evidence="5" id="KW-0378">Hydrolase</keyword>
<dbReference type="InterPro" id="IPR036179">
    <property type="entry name" value="Ig-like_dom_sf"/>
</dbReference>
<keyword evidence="7 12" id="KW-1133">Transmembrane helix</keyword>
<dbReference type="CDD" id="cd00063">
    <property type="entry name" value="FN3"/>
    <property type="match status" value="2"/>
</dbReference>
<dbReference type="GO" id="GO:0048666">
    <property type="term" value="P:neuron development"/>
    <property type="evidence" value="ECO:0007669"/>
    <property type="project" value="UniProtKB-ARBA"/>
</dbReference>
<dbReference type="CDD" id="cd00096">
    <property type="entry name" value="Ig"/>
    <property type="match status" value="1"/>
</dbReference>
<dbReference type="InterPro" id="IPR007110">
    <property type="entry name" value="Ig-like_dom"/>
</dbReference>
<dbReference type="PROSITE" id="PS50055">
    <property type="entry name" value="TYR_PHOSPHATASE_PTP"/>
    <property type="match status" value="2"/>
</dbReference>
<dbReference type="SMART" id="SM00404">
    <property type="entry name" value="PTPc_motif"/>
    <property type="match status" value="2"/>
</dbReference>
<protein>
    <recommendedName>
        <fullName evidence="2">protein-tyrosine-phosphatase</fullName>
        <ecNumber evidence="2">3.1.3.48</ecNumber>
    </recommendedName>
</protein>
<evidence type="ECO:0000256" key="11">
    <source>
        <dbReference type="ARBA" id="ARBA00051722"/>
    </source>
</evidence>
<evidence type="ECO:0000256" key="5">
    <source>
        <dbReference type="ARBA" id="ARBA00022801"/>
    </source>
</evidence>
<dbReference type="InterPro" id="IPR000387">
    <property type="entry name" value="Tyr_Pase_dom"/>
</dbReference>
<dbReference type="PRINTS" id="PR00700">
    <property type="entry name" value="PRTYPHPHTASE"/>
</dbReference>
<evidence type="ECO:0000256" key="4">
    <source>
        <dbReference type="ARBA" id="ARBA00022729"/>
    </source>
</evidence>
<evidence type="ECO:0000256" key="7">
    <source>
        <dbReference type="ARBA" id="ARBA00022989"/>
    </source>
</evidence>
<dbReference type="InterPro" id="IPR013151">
    <property type="entry name" value="Immunoglobulin_dom"/>
</dbReference>
<feature type="domain" description="Tyrosine specific protein phosphatases" evidence="14">
    <location>
        <begin position="1205"/>
        <end position="1276"/>
    </location>
</feature>
<dbReference type="EMBL" id="KQ759883">
    <property type="protein sequence ID" value="OAD62167.1"/>
    <property type="molecule type" value="Genomic_DNA"/>
</dbReference>
<dbReference type="PROSITE" id="PS50853">
    <property type="entry name" value="FN3"/>
    <property type="match status" value="3"/>
</dbReference>
<dbReference type="EC" id="3.1.3.48" evidence="2"/>
<dbReference type="InterPro" id="IPR003598">
    <property type="entry name" value="Ig_sub2"/>
</dbReference>
<feature type="domain" description="Ig-like" evidence="15">
    <location>
        <begin position="274"/>
        <end position="362"/>
    </location>
</feature>
<comment type="subcellular location">
    <subcellularLocation>
        <location evidence="1">Membrane</location>
        <topology evidence="1">Single-pass membrane protein</topology>
    </subcellularLocation>
</comment>
<keyword evidence="6" id="KW-0904">Protein phosphatase</keyword>
<evidence type="ECO:0000259" key="14">
    <source>
        <dbReference type="PROSITE" id="PS50056"/>
    </source>
</evidence>
<keyword evidence="10" id="KW-0393">Immunoglobulin domain</keyword>
<dbReference type="SMART" id="SM00194">
    <property type="entry name" value="PTPc"/>
    <property type="match status" value="2"/>
</dbReference>
<evidence type="ECO:0000256" key="10">
    <source>
        <dbReference type="ARBA" id="ARBA00023319"/>
    </source>
</evidence>
<dbReference type="GO" id="GO:0009653">
    <property type="term" value="P:anatomical structure morphogenesis"/>
    <property type="evidence" value="ECO:0007669"/>
    <property type="project" value="UniProtKB-ARBA"/>
</dbReference>
<feature type="domain" description="Tyrosine-protein phosphatase" evidence="13">
    <location>
        <begin position="1317"/>
        <end position="1529"/>
    </location>
</feature>
<dbReference type="OrthoDB" id="6058203at2759"/>
<dbReference type="Pfam" id="PF00102">
    <property type="entry name" value="Y_phosphatase"/>
    <property type="match status" value="2"/>
</dbReference>